<name>A0A1Z4GHH7_9CYAN</name>
<dbReference type="OrthoDB" id="9798157at2"/>
<feature type="domain" description="ABM" evidence="1">
    <location>
        <begin position="2"/>
        <end position="92"/>
    </location>
</feature>
<accession>A0A1Z4GHH7</accession>
<keyword evidence="2" id="KW-0560">Oxidoreductase</keyword>
<evidence type="ECO:0000313" key="2">
    <source>
        <dbReference type="EMBL" id="BAY16848.1"/>
    </source>
</evidence>
<dbReference type="Gene3D" id="3.30.70.100">
    <property type="match status" value="1"/>
</dbReference>
<dbReference type="AlphaFoldDB" id="A0A1Z4GHH7"/>
<evidence type="ECO:0000313" key="3">
    <source>
        <dbReference type="Proteomes" id="UP000218287"/>
    </source>
</evidence>
<keyword evidence="2" id="KW-0503">Monooxygenase</keyword>
<dbReference type="InterPro" id="IPR007138">
    <property type="entry name" value="ABM_dom"/>
</dbReference>
<gene>
    <name evidence="2" type="ORF">NIES21_26820</name>
</gene>
<dbReference type="PROSITE" id="PS51725">
    <property type="entry name" value="ABM"/>
    <property type="match status" value="1"/>
</dbReference>
<dbReference type="Proteomes" id="UP000218287">
    <property type="component" value="Chromosome"/>
</dbReference>
<dbReference type="EMBL" id="AP018174">
    <property type="protein sequence ID" value="BAY16848.1"/>
    <property type="molecule type" value="Genomic_DNA"/>
</dbReference>
<dbReference type="GO" id="GO:0004497">
    <property type="term" value="F:monooxygenase activity"/>
    <property type="evidence" value="ECO:0007669"/>
    <property type="project" value="UniProtKB-KW"/>
</dbReference>
<organism evidence="2 3">
    <name type="scientific">Anabaenopsis circularis NIES-21</name>
    <dbReference type="NCBI Taxonomy" id="1085406"/>
    <lineage>
        <taxon>Bacteria</taxon>
        <taxon>Bacillati</taxon>
        <taxon>Cyanobacteriota</taxon>
        <taxon>Cyanophyceae</taxon>
        <taxon>Nostocales</taxon>
        <taxon>Nodulariaceae</taxon>
        <taxon>Anabaenopsis</taxon>
    </lineage>
</organism>
<evidence type="ECO:0000259" key="1">
    <source>
        <dbReference type="PROSITE" id="PS51725"/>
    </source>
</evidence>
<keyword evidence="3" id="KW-1185">Reference proteome</keyword>
<dbReference type="Pfam" id="PF03992">
    <property type="entry name" value="ABM"/>
    <property type="match status" value="1"/>
</dbReference>
<protein>
    <submittedName>
        <fullName evidence="2">Antibiotic biosynthesis monooxygenase</fullName>
    </submittedName>
</protein>
<proteinExistence type="predicted"/>
<sequence>MILEAVMLSVKSGTEQNFETAFQQASPLISSMNGYISHELHKCVEVRGKYLLLVKWETLEAHIIGFRGSPEYQQWKQLLHHFYEPFPMVEHFEPIIGGRGQEAEGRR</sequence>
<dbReference type="InterPro" id="IPR011008">
    <property type="entry name" value="Dimeric_a/b-barrel"/>
</dbReference>
<dbReference type="SUPFAM" id="SSF54909">
    <property type="entry name" value="Dimeric alpha+beta barrel"/>
    <property type="match status" value="1"/>
</dbReference>
<reference evidence="2 3" key="1">
    <citation type="submission" date="2017-06" db="EMBL/GenBank/DDBJ databases">
        <title>Genome sequencing of cyanobaciteial culture collection at National Institute for Environmental Studies (NIES).</title>
        <authorList>
            <person name="Hirose Y."/>
            <person name="Shimura Y."/>
            <person name="Fujisawa T."/>
            <person name="Nakamura Y."/>
            <person name="Kawachi M."/>
        </authorList>
    </citation>
    <scope>NUCLEOTIDE SEQUENCE [LARGE SCALE GENOMIC DNA]</scope>
    <source>
        <strain evidence="2 3">NIES-21</strain>
    </source>
</reference>